<feature type="transmembrane region" description="Helical" evidence="5">
    <location>
        <begin position="378"/>
        <end position="398"/>
    </location>
</feature>
<comment type="subcellular location">
    <subcellularLocation>
        <location evidence="1">Membrane</location>
        <topology evidence="1">Multi-pass membrane protein</topology>
    </subcellularLocation>
</comment>
<keyword evidence="4 5" id="KW-0472">Membrane</keyword>
<evidence type="ECO:0000256" key="2">
    <source>
        <dbReference type="ARBA" id="ARBA00022692"/>
    </source>
</evidence>
<keyword evidence="3 5" id="KW-1133">Transmembrane helix</keyword>
<feature type="transmembrane region" description="Helical" evidence="5">
    <location>
        <begin position="139"/>
        <end position="158"/>
    </location>
</feature>
<feature type="transmembrane region" description="Helical" evidence="5">
    <location>
        <begin position="165"/>
        <end position="184"/>
    </location>
</feature>
<evidence type="ECO:0000256" key="3">
    <source>
        <dbReference type="ARBA" id="ARBA00022989"/>
    </source>
</evidence>
<sequence>MAADNTAHVSWVPLFKNITILSIFLLLSVANAILLQGTASGSLAPKNVPYDKPAFITWFNYSFLMLGFAFPIMDKRRNHPHYQGDWFSILKHHLMNEWSGKLGFNRAVAGCAGIALVLIAINITFIVGLKCISVALSNAIYQLQVVFTACLSVVMLGDKFVQAEIIGLITACSGVLLIVIPPLMGNEEQIEEDEDEISRWSSCSSASSSVMGVMAMLISAALWGFFQVSWRLFSESRNFNYSSKASLTPVPSSSSLASLTSLASSSSSLASLASSSQSNLGIFIDTMTTLAMIGLCNFLLGWPILYFSHQTKFELFEPPPFSHWWIVMCSALCEITFNVSFSIAVYMTSPVITSITSPLTIPLSLIADKMIYGESSESFGGVCGWGGVVIVLLGVILMETKPKLKWLDSLGFDEEWLQVGEDVPLVEIEMGSSNKEYQE</sequence>
<feature type="transmembrane region" description="Helical" evidence="5">
    <location>
        <begin position="107"/>
        <end position="127"/>
    </location>
</feature>
<feature type="transmembrane region" description="Helical" evidence="5">
    <location>
        <begin position="55"/>
        <end position="73"/>
    </location>
</feature>
<feature type="transmembrane region" description="Helical" evidence="5">
    <location>
        <begin position="324"/>
        <end position="344"/>
    </location>
</feature>
<dbReference type="EMBL" id="HBNS01059615">
    <property type="protein sequence ID" value="CAE4665820.1"/>
    <property type="molecule type" value="Transcribed_RNA"/>
</dbReference>
<dbReference type="PANTHER" id="PTHR19346:SF4">
    <property type="entry name" value="SUGAR PHOSPHATE TRANSPORTER DOMAIN-CONTAINING PROTEIN"/>
    <property type="match status" value="1"/>
</dbReference>
<feature type="transmembrane region" description="Helical" evidence="5">
    <location>
        <begin position="12"/>
        <end position="35"/>
    </location>
</feature>
<dbReference type="InterPro" id="IPR037185">
    <property type="entry name" value="EmrE-like"/>
</dbReference>
<organism evidence="6">
    <name type="scientific">Ditylum brightwellii</name>
    <dbReference type="NCBI Taxonomy" id="49249"/>
    <lineage>
        <taxon>Eukaryota</taxon>
        <taxon>Sar</taxon>
        <taxon>Stramenopiles</taxon>
        <taxon>Ochrophyta</taxon>
        <taxon>Bacillariophyta</taxon>
        <taxon>Mediophyceae</taxon>
        <taxon>Lithodesmiophycidae</taxon>
        <taxon>Lithodesmiales</taxon>
        <taxon>Lithodesmiaceae</taxon>
        <taxon>Ditylum</taxon>
    </lineage>
</organism>
<name>A0A7S4VU02_9STRA</name>
<protein>
    <recommendedName>
        <fullName evidence="7">EamA domain-containing protein</fullName>
    </recommendedName>
</protein>
<dbReference type="GO" id="GO:0000139">
    <property type="term" value="C:Golgi membrane"/>
    <property type="evidence" value="ECO:0007669"/>
    <property type="project" value="InterPro"/>
</dbReference>
<accession>A0A7S4VU02</accession>
<evidence type="ECO:0008006" key="7">
    <source>
        <dbReference type="Google" id="ProtNLM"/>
    </source>
</evidence>
<reference evidence="6" key="1">
    <citation type="submission" date="2021-01" db="EMBL/GenBank/DDBJ databases">
        <authorList>
            <person name="Corre E."/>
            <person name="Pelletier E."/>
            <person name="Niang G."/>
            <person name="Scheremetjew M."/>
            <person name="Finn R."/>
            <person name="Kale V."/>
            <person name="Holt S."/>
            <person name="Cochrane G."/>
            <person name="Meng A."/>
            <person name="Brown T."/>
            <person name="Cohen L."/>
        </authorList>
    </citation>
    <scope>NUCLEOTIDE SEQUENCE</scope>
    <source>
        <strain evidence="6">GSO104</strain>
    </source>
</reference>
<keyword evidence="2 5" id="KW-0812">Transmembrane</keyword>
<dbReference type="PANTHER" id="PTHR19346">
    <property type="entry name" value="SUGAR PHOSPHATE TRANSPORTER DOMAIN-CONTAINING PROTEIN"/>
    <property type="match status" value="1"/>
</dbReference>
<dbReference type="InterPro" id="IPR007271">
    <property type="entry name" value="Nuc_sug_transpt"/>
</dbReference>
<evidence type="ECO:0000313" key="6">
    <source>
        <dbReference type="EMBL" id="CAE4665820.1"/>
    </source>
</evidence>
<evidence type="ECO:0000256" key="5">
    <source>
        <dbReference type="SAM" id="Phobius"/>
    </source>
</evidence>
<gene>
    <name evidence="6" type="ORF">DBRI00130_LOCUS42871</name>
</gene>
<dbReference type="AlphaFoldDB" id="A0A7S4VU02"/>
<dbReference type="InterPro" id="IPR026505">
    <property type="entry name" value="Solute_c_fam_35_mem_F3/F4"/>
</dbReference>
<dbReference type="SUPFAM" id="SSF103481">
    <property type="entry name" value="Multidrug resistance efflux transporter EmrE"/>
    <property type="match status" value="2"/>
</dbReference>
<feature type="transmembrane region" description="Helical" evidence="5">
    <location>
        <begin position="282"/>
        <end position="304"/>
    </location>
</feature>
<evidence type="ECO:0000256" key="1">
    <source>
        <dbReference type="ARBA" id="ARBA00004141"/>
    </source>
</evidence>
<feature type="transmembrane region" description="Helical" evidence="5">
    <location>
        <begin position="204"/>
        <end position="226"/>
    </location>
</feature>
<dbReference type="Pfam" id="PF04142">
    <property type="entry name" value="Nuc_sug_transp"/>
    <property type="match status" value="1"/>
</dbReference>
<dbReference type="GO" id="GO:0015165">
    <property type="term" value="F:pyrimidine nucleotide-sugar transmembrane transporter activity"/>
    <property type="evidence" value="ECO:0007669"/>
    <property type="project" value="InterPro"/>
</dbReference>
<proteinExistence type="predicted"/>
<evidence type="ECO:0000256" key="4">
    <source>
        <dbReference type="ARBA" id="ARBA00023136"/>
    </source>
</evidence>